<organism evidence="2 3">
    <name type="scientific">Serendipita vermifera MAFF 305830</name>
    <dbReference type="NCBI Taxonomy" id="933852"/>
    <lineage>
        <taxon>Eukaryota</taxon>
        <taxon>Fungi</taxon>
        <taxon>Dikarya</taxon>
        <taxon>Basidiomycota</taxon>
        <taxon>Agaricomycotina</taxon>
        <taxon>Agaricomycetes</taxon>
        <taxon>Sebacinales</taxon>
        <taxon>Serendipitaceae</taxon>
        <taxon>Serendipita</taxon>
    </lineage>
</organism>
<evidence type="ECO:0000313" key="2">
    <source>
        <dbReference type="EMBL" id="KIM34302.1"/>
    </source>
</evidence>
<feature type="compositionally biased region" description="Low complexity" evidence="1">
    <location>
        <begin position="202"/>
        <end position="215"/>
    </location>
</feature>
<feature type="region of interest" description="Disordered" evidence="1">
    <location>
        <begin position="196"/>
        <end position="275"/>
    </location>
</feature>
<accession>A0A0C2XZL6</accession>
<feature type="compositionally biased region" description="Polar residues" evidence="1">
    <location>
        <begin position="1"/>
        <end position="16"/>
    </location>
</feature>
<name>A0A0C2XZL6_SERVB</name>
<feature type="region of interest" description="Disordered" evidence="1">
    <location>
        <begin position="361"/>
        <end position="382"/>
    </location>
</feature>
<proteinExistence type="predicted"/>
<protein>
    <submittedName>
        <fullName evidence="2">Uncharacterized protein</fullName>
    </submittedName>
</protein>
<reference evidence="3" key="2">
    <citation type="submission" date="2015-01" db="EMBL/GenBank/DDBJ databases">
        <title>Evolutionary Origins and Diversification of the Mycorrhizal Mutualists.</title>
        <authorList>
            <consortium name="DOE Joint Genome Institute"/>
            <consortium name="Mycorrhizal Genomics Consortium"/>
            <person name="Kohler A."/>
            <person name="Kuo A."/>
            <person name="Nagy L.G."/>
            <person name="Floudas D."/>
            <person name="Copeland A."/>
            <person name="Barry K.W."/>
            <person name="Cichocki N."/>
            <person name="Veneault-Fourrey C."/>
            <person name="LaButti K."/>
            <person name="Lindquist E.A."/>
            <person name="Lipzen A."/>
            <person name="Lundell T."/>
            <person name="Morin E."/>
            <person name="Murat C."/>
            <person name="Riley R."/>
            <person name="Ohm R."/>
            <person name="Sun H."/>
            <person name="Tunlid A."/>
            <person name="Henrissat B."/>
            <person name="Grigoriev I.V."/>
            <person name="Hibbett D.S."/>
            <person name="Martin F."/>
        </authorList>
    </citation>
    <scope>NUCLEOTIDE SEQUENCE [LARGE SCALE GENOMIC DNA]</scope>
    <source>
        <strain evidence="3">MAFF 305830</strain>
    </source>
</reference>
<gene>
    <name evidence="2" type="ORF">M408DRAFT_93687</name>
</gene>
<dbReference type="HOGENOM" id="CLU_630315_0_0_1"/>
<evidence type="ECO:0000313" key="3">
    <source>
        <dbReference type="Proteomes" id="UP000054097"/>
    </source>
</evidence>
<feature type="region of interest" description="Disordered" evidence="1">
    <location>
        <begin position="47"/>
        <end position="66"/>
    </location>
</feature>
<feature type="region of interest" description="Disordered" evidence="1">
    <location>
        <begin position="1"/>
        <end position="28"/>
    </location>
</feature>
<feature type="compositionally biased region" description="Pro residues" evidence="1">
    <location>
        <begin position="221"/>
        <end position="234"/>
    </location>
</feature>
<sequence>MNKSSPLMNPFASSPRFNMATPLSSSSSPLAFLDRDAQAQRALLGESVYLEESESPSSPLNTPSPTLDVLSPLSVASHLQDACDTFQVRDVNPFLDASWKTRSLNEADRKLPAPHSVCQPPYSLSVPDEPVQLVAKKTSPKRQTWSVPVTPEPSAATLLPTIQEAAPVALPSPPPALPPRRPVKNTSMNAVHTYELPPTALSSTSSSPSPSGSSQMRRRPSPFPLGPLPPPPPPRRARYEPKPHIVDLATEQFKLKTPTISTATTTQLQQERERQWHAWESERIRSLEMTKEAAKNNRVQAPSRNTVVVQEKSIPAPAPAPVVAAPTKKSSKRRWWCFGGGAVESDAEEVHEKEVVRSASRLSTVSIESDEEEDEEEWDEARNSAGITGYVSISRNISKDFSYLPVSTSLLGFACASRKKAGASRPRATLKKRVQ</sequence>
<evidence type="ECO:0000256" key="1">
    <source>
        <dbReference type="SAM" id="MobiDB-lite"/>
    </source>
</evidence>
<dbReference type="AlphaFoldDB" id="A0A0C2XZL6"/>
<feature type="compositionally biased region" description="Low complexity" evidence="1">
    <location>
        <begin position="55"/>
        <end position="66"/>
    </location>
</feature>
<feature type="compositionally biased region" description="Acidic residues" evidence="1">
    <location>
        <begin position="368"/>
        <end position="379"/>
    </location>
</feature>
<dbReference type="EMBL" id="KN824277">
    <property type="protein sequence ID" value="KIM34302.1"/>
    <property type="molecule type" value="Genomic_DNA"/>
</dbReference>
<reference evidence="2 3" key="1">
    <citation type="submission" date="2014-04" db="EMBL/GenBank/DDBJ databases">
        <authorList>
            <consortium name="DOE Joint Genome Institute"/>
            <person name="Kuo A."/>
            <person name="Zuccaro A."/>
            <person name="Kohler A."/>
            <person name="Nagy L.G."/>
            <person name="Floudas D."/>
            <person name="Copeland A."/>
            <person name="Barry K.W."/>
            <person name="Cichocki N."/>
            <person name="Veneault-Fourrey C."/>
            <person name="LaButti K."/>
            <person name="Lindquist E.A."/>
            <person name="Lipzen A."/>
            <person name="Lundell T."/>
            <person name="Morin E."/>
            <person name="Murat C."/>
            <person name="Sun H."/>
            <person name="Tunlid A."/>
            <person name="Henrissat B."/>
            <person name="Grigoriev I.V."/>
            <person name="Hibbett D.S."/>
            <person name="Martin F."/>
            <person name="Nordberg H.P."/>
            <person name="Cantor M.N."/>
            <person name="Hua S.X."/>
        </authorList>
    </citation>
    <scope>NUCLEOTIDE SEQUENCE [LARGE SCALE GENOMIC DNA]</scope>
    <source>
        <strain evidence="2 3">MAFF 305830</strain>
    </source>
</reference>
<dbReference type="Proteomes" id="UP000054097">
    <property type="component" value="Unassembled WGS sequence"/>
</dbReference>
<keyword evidence="3" id="KW-1185">Reference proteome</keyword>